<evidence type="ECO:0000313" key="12">
    <source>
        <dbReference type="Proteomes" id="UP001314229"/>
    </source>
</evidence>
<evidence type="ECO:0000256" key="7">
    <source>
        <dbReference type="SAM" id="MobiDB-lite"/>
    </source>
</evidence>
<dbReference type="PANTHER" id="PTHR11640">
    <property type="entry name" value="NEPHRIN"/>
    <property type="match status" value="1"/>
</dbReference>
<dbReference type="GO" id="GO:0005911">
    <property type="term" value="C:cell-cell junction"/>
    <property type="evidence" value="ECO:0007669"/>
    <property type="project" value="TreeGrafter"/>
</dbReference>
<evidence type="ECO:0000256" key="1">
    <source>
        <dbReference type="ARBA" id="ARBA00004479"/>
    </source>
</evidence>
<feature type="domain" description="Ig-like" evidence="10">
    <location>
        <begin position="113"/>
        <end position="219"/>
    </location>
</feature>
<dbReference type="InterPro" id="IPR040878">
    <property type="entry name" value="IL-40-like_Ig"/>
</dbReference>
<keyword evidence="11" id="KW-0675">Receptor</keyword>
<dbReference type="SMART" id="SM00409">
    <property type="entry name" value="IG"/>
    <property type="match status" value="2"/>
</dbReference>
<keyword evidence="12" id="KW-1185">Reference proteome</keyword>
<dbReference type="SMART" id="SM00408">
    <property type="entry name" value="IGc2"/>
    <property type="match status" value="2"/>
</dbReference>
<keyword evidence="5" id="KW-0325">Glycoprotein</keyword>
<protein>
    <submittedName>
        <fullName evidence="11">Fc receptor-like protein 3</fullName>
    </submittedName>
</protein>
<dbReference type="GO" id="GO:0050839">
    <property type="term" value="F:cell adhesion molecule binding"/>
    <property type="evidence" value="ECO:0007669"/>
    <property type="project" value="TreeGrafter"/>
</dbReference>
<dbReference type="AlphaFoldDB" id="A0AAV1PNP5"/>
<dbReference type="PANTHER" id="PTHR11640:SF156">
    <property type="entry name" value="HEPARAN SULFATE PROTEOGLYCAN 2"/>
    <property type="match status" value="1"/>
</dbReference>
<keyword evidence="6" id="KW-0393">Immunoglobulin domain</keyword>
<evidence type="ECO:0000256" key="6">
    <source>
        <dbReference type="ARBA" id="ARBA00023319"/>
    </source>
</evidence>
<dbReference type="InterPro" id="IPR003598">
    <property type="entry name" value="Ig_sub2"/>
</dbReference>
<proteinExistence type="predicted"/>
<dbReference type="Pfam" id="PF13927">
    <property type="entry name" value="Ig_3"/>
    <property type="match status" value="1"/>
</dbReference>
<feature type="domain" description="Ig-like" evidence="10">
    <location>
        <begin position="318"/>
        <end position="405"/>
    </location>
</feature>
<dbReference type="PROSITE" id="PS50835">
    <property type="entry name" value="IG_LIKE"/>
    <property type="match status" value="2"/>
</dbReference>
<keyword evidence="8" id="KW-0812">Transmembrane</keyword>
<dbReference type="InterPro" id="IPR007110">
    <property type="entry name" value="Ig-like_dom"/>
</dbReference>
<comment type="caution">
    <text evidence="11">The sequence shown here is derived from an EMBL/GenBank/DDBJ whole genome shotgun (WGS) entry which is preliminary data.</text>
</comment>
<dbReference type="Gene3D" id="2.60.40.10">
    <property type="entry name" value="Immunoglobulins"/>
    <property type="match status" value="2"/>
</dbReference>
<evidence type="ECO:0000256" key="4">
    <source>
        <dbReference type="ARBA" id="ARBA00023157"/>
    </source>
</evidence>
<gene>
    <name evidence="11" type="ORF">FSCOSCO3_A014730</name>
</gene>
<dbReference type="SUPFAM" id="SSF48726">
    <property type="entry name" value="Immunoglobulin"/>
    <property type="match status" value="2"/>
</dbReference>
<sequence>MFLFVVMLGLCFFGKESSQSFLGRPQLTGPSEAEVKKYTGFSCELQVYPKNETILLQLYKEGNRDKLLAEYSLLSGRKLDEGEVSNFPLVVQLSYEGYLECVASAQNNSNIEPTVSNKHHLKVIEPVKDAKVNVSSGPREFFEGRTLNLHCELSAGNHVSYKWLLNDRPVAVSPAHHFRDNHLRIYRPTSADSGSYMCVATNSFNQTVYTSNSSKVVITVKDVVSTPDISFTVLKEDSHNYSAVVTCQSTRGTPPVTFSLYNLEDLVANVTVEERSAVFKIPVVLNRHLGWLQCQADNGDWVAKSQFLPLEVVPVGGPVTISSDIHLGENYAVIALEFHCQAAKGTHPQYQWFLNKTLLHDRGSFYYVSHDPPRQSVLMLSVGRDSNGTYHCEVSDNFDNTTAISSKRHYVDKEELNRIPDFVVAIVFGCFTLLILVVSACCWIGVLIRRREYGERSLADQEMRRMVAVYENDLDLLEYNEDADVARTARDGEFDQVSDVSVDECSQYGEEEEVKEP</sequence>
<evidence type="ECO:0000256" key="3">
    <source>
        <dbReference type="ARBA" id="ARBA00023136"/>
    </source>
</evidence>
<feature type="transmembrane region" description="Helical" evidence="8">
    <location>
        <begin position="422"/>
        <end position="448"/>
    </location>
</feature>
<organism evidence="11 12">
    <name type="scientific">Scomber scombrus</name>
    <name type="common">Atlantic mackerel</name>
    <name type="synonym">Scomber vernalis</name>
    <dbReference type="NCBI Taxonomy" id="13677"/>
    <lineage>
        <taxon>Eukaryota</taxon>
        <taxon>Metazoa</taxon>
        <taxon>Chordata</taxon>
        <taxon>Craniata</taxon>
        <taxon>Vertebrata</taxon>
        <taxon>Euteleostomi</taxon>
        <taxon>Actinopterygii</taxon>
        <taxon>Neopterygii</taxon>
        <taxon>Teleostei</taxon>
        <taxon>Neoteleostei</taxon>
        <taxon>Acanthomorphata</taxon>
        <taxon>Pelagiaria</taxon>
        <taxon>Scombriformes</taxon>
        <taxon>Scombridae</taxon>
        <taxon>Scomber</taxon>
    </lineage>
</organism>
<dbReference type="Pfam" id="PF17736">
    <property type="entry name" value="Ig_C17orf99"/>
    <property type="match status" value="1"/>
</dbReference>
<dbReference type="InterPro" id="IPR013783">
    <property type="entry name" value="Ig-like_fold"/>
</dbReference>
<evidence type="ECO:0000256" key="5">
    <source>
        <dbReference type="ARBA" id="ARBA00023180"/>
    </source>
</evidence>
<dbReference type="InterPro" id="IPR051275">
    <property type="entry name" value="Cell_adhesion_signaling"/>
</dbReference>
<dbReference type="InterPro" id="IPR003599">
    <property type="entry name" value="Ig_sub"/>
</dbReference>
<name>A0AAV1PNP5_SCOSC</name>
<keyword evidence="4" id="KW-1015">Disulfide bond</keyword>
<evidence type="ECO:0000313" key="11">
    <source>
        <dbReference type="EMBL" id="CAK6973418.1"/>
    </source>
</evidence>
<dbReference type="GO" id="GO:0005886">
    <property type="term" value="C:plasma membrane"/>
    <property type="evidence" value="ECO:0007669"/>
    <property type="project" value="TreeGrafter"/>
</dbReference>
<evidence type="ECO:0000259" key="10">
    <source>
        <dbReference type="PROSITE" id="PS50835"/>
    </source>
</evidence>
<reference evidence="11 12" key="1">
    <citation type="submission" date="2024-01" db="EMBL/GenBank/DDBJ databases">
        <authorList>
            <person name="Alioto T."/>
            <person name="Alioto T."/>
            <person name="Gomez Garrido J."/>
        </authorList>
    </citation>
    <scope>NUCLEOTIDE SEQUENCE [LARGE SCALE GENOMIC DNA]</scope>
</reference>
<keyword evidence="3 8" id="KW-0472">Membrane</keyword>
<dbReference type="EMBL" id="CAWUFR010000230">
    <property type="protein sequence ID" value="CAK6973418.1"/>
    <property type="molecule type" value="Genomic_DNA"/>
</dbReference>
<comment type="subcellular location">
    <subcellularLocation>
        <location evidence="1">Membrane</location>
        <topology evidence="1">Single-pass type I membrane protein</topology>
    </subcellularLocation>
</comment>
<dbReference type="InterPro" id="IPR036179">
    <property type="entry name" value="Ig-like_dom_sf"/>
</dbReference>
<accession>A0AAV1PNP5</accession>
<evidence type="ECO:0000256" key="9">
    <source>
        <dbReference type="SAM" id="SignalP"/>
    </source>
</evidence>
<feature type="chain" id="PRO_5043617743" evidence="9">
    <location>
        <begin position="19"/>
        <end position="517"/>
    </location>
</feature>
<evidence type="ECO:0000256" key="8">
    <source>
        <dbReference type="SAM" id="Phobius"/>
    </source>
</evidence>
<feature type="signal peptide" evidence="9">
    <location>
        <begin position="1"/>
        <end position="18"/>
    </location>
</feature>
<dbReference type="CDD" id="cd00096">
    <property type="entry name" value="Ig"/>
    <property type="match status" value="2"/>
</dbReference>
<feature type="region of interest" description="Disordered" evidence="7">
    <location>
        <begin position="495"/>
        <end position="517"/>
    </location>
</feature>
<dbReference type="GO" id="GO:0098609">
    <property type="term" value="P:cell-cell adhesion"/>
    <property type="evidence" value="ECO:0007669"/>
    <property type="project" value="TreeGrafter"/>
</dbReference>
<evidence type="ECO:0000256" key="2">
    <source>
        <dbReference type="ARBA" id="ARBA00022729"/>
    </source>
</evidence>
<keyword evidence="2 9" id="KW-0732">Signal</keyword>
<dbReference type="Proteomes" id="UP001314229">
    <property type="component" value="Unassembled WGS sequence"/>
</dbReference>
<keyword evidence="8" id="KW-1133">Transmembrane helix</keyword>